<accession>A0AAD9X0C5</accession>
<reference evidence="2" key="1">
    <citation type="journal article" date="2023" name="Plant J.">
        <title>Genome sequences and population genomics provide insights into the demographic history, inbreeding, and mutation load of two 'living fossil' tree species of Dipteronia.</title>
        <authorList>
            <person name="Feng Y."/>
            <person name="Comes H.P."/>
            <person name="Chen J."/>
            <person name="Zhu S."/>
            <person name="Lu R."/>
            <person name="Zhang X."/>
            <person name="Li P."/>
            <person name="Qiu J."/>
            <person name="Olsen K.M."/>
            <person name="Qiu Y."/>
        </authorList>
    </citation>
    <scope>NUCLEOTIDE SEQUENCE</scope>
    <source>
        <strain evidence="2">KIB01</strain>
    </source>
</reference>
<evidence type="ECO:0000313" key="3">
    <source>
        <dbReference type="Proteomes" id="UP001280121"/>
    </source>
</evidence>
<protein>
    <submittedName>
        <fullName evidence="2">Uncharacterized protein</fullName>
    </submittedName>
</protein>
<dbReference type="EMBL" id="JANJYI010000005">
    <property type="protein sequence ID" value="KAK2649263.1"/>
    <property type="molecule type" value="Genomic_DNA"/>
</dbReference>
<proteinExistence type="predicted"/>
<gene>
    <name evidence="2" type="ORF">Ddye_016752</name>
</gene>
<evidence type="ECO:0000313" key="2">
    <source>
        <dbReference type="EMBL" id="KAK2649263.1"/>
    </source>
</evidence>
<sequence>MTHIQIIGHVMFVHSSSETGNTWRLLPVEEKIQFGQHHIIDTEARNVTTEEPEHHENDIPNNSNFPPTDEEIAGTNILLGHEETINTRDLEVSDEPASEKTSCISGCVLFLQTNVKIKKCLIRLHTEGGVGSSQISVEDIYNQPSPPHSQYDVAVHGRIGPANQ</sequence>
<dbReference type="AlphaFoldDB" id="A0AAD9X0C5"/>
<feature type="region of interest" description="Disordered" evidence="1">
    <location>
        <begin position="47"/>
        <end position="67"/>
    </location>
</feature>
<comment type="caution">
    <text evidence="2">The sequence shown here is derived from an EMBL/GenBank/DDBJ whole genome shotgun (WGS) entry which is preliminary data.</text>
</comment>
<keyword evidence="3" id="KW-1185">Reference proteome</keyword>
<dbReference type="Proteomes" id="UP001280121">
    <property type="component" value="Unassembled WGS sequence"/>
</dbReference>
<evidence type="ECO:0000256" key="1">
    <source>
        <dbReference type="SAM" id="MobiDB-lite"/>
    </source>
</evidence>
<name>A0AAD9X0C5_9ROSI</name>
<organism evidence="2 3">
    <name type="scientific">Dipteronia dyeriana</name>
    <dbReference type="NCBI Taxonomy" id="168575"/>
    <lineage>
        <taxon>Eukaryota</taxon>
        <taxon>Viridiplantae</taxon>
        <taxon>Streptophyta</taxon>
        <taxon>Embryophyta</taxon>
        <taxon>Tracheophyta</taxon>
        <taxon>Spermatophyta</taxon>
        <taxon>Magnoliopsida</taxon>
        <taxon>eudicotyledons</taxon>
        <taxon>Gunneridae</taxon>
        <taxon>Pentapetalae</taxon>
        <taxon>rosids</taxon>
        <taxon>malvids</taxon>
        <taxon>Sapindales</taxon>
        <taxon>Sapindaceae</taxon>
        <taxon>Hippocastanoideae</taxon>
        <taxon>Acereae</taxon>
        <taxon>Dipteronia</taxon>
    </lineage>
</organism>
<feature type="region of interest" description="Disordered" evidence="1">
    <location>
        <begin position="143"/>
        <end position="164"/>
    </location>
</feature>